<protein>
    <submittedName>
        <fullName evidence="2">Uncharacterized protein</fullName>
    </submittedName>
</protein>
<dbReference type="Proteomes" id="UP000231070">
    <property type="component" value="Unassembled WGS sequence"/>
</dbReference>
<name>A0A2G9X140_9HYPH</name>
<accession>A0A2G9X140</accession>
<sequence length="393" mass="43261">MRLILSALMMLSAACQAHAANVTFETKAAPEYGKNCIVSHVSLDGDIVKGDFQKIKDAFAEADSVTSAKKSSCNVNESGEKSLKYISLNSNGGDYMEAIDILDWMKEDSRTISTYVDRNSVCYSACAIIFLGGSVPGVEDQTFLRRSIDPKAKLGFHAPFPILDDRNYSDKEVMDYFHQAFFIEHGFFERSKKLGLPLEVSQLLMQPTNDALYMIDTVGRAFLLNATVQSRFTFFSSADTAYIVDGKTAINICVNNELLRSYGQIEEFSKFSTWLKDNKLRSTFHFTPTSDGTRILPMTLAAVVPVEYAGEGMYQSCVVSIPVPDGQKPKSTKVVPKCVGLFFDDFELGSKIERGGVDSLDGGDKSFCRADGPLAGLPFDKKLVELTPAELGE</sequence>
<dbReference type="PROSITE" id="PS51257">
    <property type="entry name" value="PROKAR_LIPOPROTEIN"/>
    <property type="match status" value="1"/>
</dbReference>
<organism evidence="2 3">
    <name type="scientific">Pleomorphomonas carboxyditropha</name>
    <dbReference type="NCBI Taxonomy" id="2023338"/>
    <lineage>
        <taxon>Bacteria</taxon>
        <taxon>Pseudomonadati</taxon>
        <taxon>Pseudomonadota</taxon>
        <taxon>Alphaproteobacteria</taxon>
        <taxon>Hyphomicrobiales</taxon>
        <taxon>Pleomorphomonadaceae</taxon>
        <taxon>Pleomorphomonas</taxon>
    </lineage>
</organism>
<evidence type="ECO:0000313" key="2">
    <source>
        <dbReference type="EMBL" id="PIP00688.1"/>
    </source>
</evidence>
<dbReference type="EMBL" id="NQVN01000001">
    <property type="protein sequence ID" value="PIP00688.1"/>
    <property type="molecule type" value="Genomic_DNA"/>
</dbReference>
<dbReference type="OrthoDB" id="8611435at2"/>
<feature type="chain" id="PRO_5013594182" evidence="1">
    <location>
        <begin position="20"/>
        <end position="393"/>
    </location>
</feature>
<keyword evidence="1" id="KW-0732">Signal</keyword>
<keyword evidence="3" id="KW-1185">Reference proteome</keyword>
<evidence type="ECO:0000313" key="3">
    <source>
        <dbReference type="Proteomes" id="UP000231070"/>
    </source>
</evidence>
<dbReference type="RefSeq" id="WP_100078631.1">
    <property type="nucleotide sequence ID" value="NZ_NQVN01000001.1"/>
</dbReference>
<dbReference type="SUPFAM" id="SSF52096">
    <property type="entry name" value="ClpP/crotonase"/>
    <property type="match status" value="1"/>
</dbReference>
<feature type="signal peptide" evidence="1">
    <location>
        <begin position="1"/>
        <end position="19"/>
    </location>
</feature>
<proteinExistence type="predicted"/>
<gene>
    <name evidence="2" type="ORF">CJ014_00865</name>
</gene>
<evidence type="ECO:0000256" key="1">
    <source>
        <dbReference type="SAM" id="SignalP"/>
    </source>
</evidence>
<dbReference type="InterPro" id="IPR029045">
    <property type="entry name" value="ClpP/crotonase-like_dom_sf"/>
</dbReference>
<comment type="caution">
    <text evidence="2">The sequence shown here is derived from an EMBL/GenBank/DDBJ whole genome shotgun (WGS) entry which is preliminary data.</text>
</comment>
<dbReference type="AlphaFoldDB" id="A0A2G9X140"/>
<reference evidence="2 3" key="1">
    <citation type="submission" date="2017-08" db="EMBL/GenBank/DDBJ databases">
        <title>Pleomorphomonas carboxidotrophicus sp. nov., a new mesophilic hydrogenogenic carboxidotroph.</title>
        <authorList>
            <person name="Esquivel-Elizondo S."/>
            <person name="Krajmalnik-Brown R."/>
            <person name="Maldonado J."/>
        </authorList>
    </citation>
    <scope>NUCLEOTIDE SEQUENCE [LARGE SCALE GENOMIC DNA]</scope>
    <source>
        <strain evidence="2 3">SVCO-16</strain>
    </source>
</reference>
<dbReference type="Gene3D" id="3.90.226.10">
    <property type="entry name" value="2-enoyl-CoA Hydratase, Chain A, domain 1"/>
    <property type="match status" value="1"/>
</dbReference>